<name>A0A0Z8M2I0_STRSU</name>
<dbReference type="UniPathway" id="UPA00148"/>
<evidence type="ECO:0000313" key="7">
    <source>
        <dbReference type="Proteomes" id="UP000069526"/>
    </source>
</evidence>
<sequence>MTYIQNPSSIEETSFKIIQSIIDEEHPDYRFQTEMEESIIKRAIHTSGDFDYLYTLKFNHDVNQKIVEVLKNKGTLVLDSSISLNGINKRVLDQMGVNYTCLINDEDVAQLAKEKGITRAMAAVEVAAKIPGPKVYAFGGAPTALSYLLELVEAGQIEVEAVIGVPVGFINVEESKADLLASSVPAIVTQGRKGGSTIVVAIINAIIYQLKEVLTGDYVRYSTPTNK</sequence>
<dbReference type="PANTHER" id="PTHR43588:SF1">
    <property type="entry name" value="COBALT-PRECORRIN-8 METHYLMUTASE"/>
    <property type="match status" value="1"/>
</dbReference>
<comment type="pathway">
    <text evidence="1">Cofactor biosynthesis; adenosylcobalamin biosynthesis.</text>
</comment>
<evidence type="ECO:0000256" key="4">
    <source>
        <dbReference type="ARBA" id="ARBA00023235"/>
    </source>
</evidence>
<dbReference type="GO" id="GO:0016993">
    <property type="term" value="F:precorrin-8X methylmutase activity"/>
    <property type="evidence" value="ECO:0007669"/>
    <property type="project" value="UniProtKB-EC"/>
</dbReference>
<evidence type="ECO:0000256" key="3">
    <source>
        <dbReference type="ARBA" id="ARBA00022573"/>
    </source>
</evidence>
<dbReference type="AlphaFoldDB" id="A0A0Z8M2I0"/>
<evidence type="ECO:0000313" key="6">
    <source>
        <dbReference type="EMBL" id="CYW01234.1"/>
    </source>
</evidence>
<dbReference type="NCBIfam" id="NF006137">
    <property type="entry name" value="PRK08286.1"/>
    <property type="match status" value="1"/>
</dbReference>
<reference evidence="6 7" key="1">
    <citation type="submission" date="2016-02" db="EMBL/GenBank/DDBJ databases">
        <authorList>
            <consortium name="Pathogen Informatics"/>
        </authorList>
    </citation>
    <scope>NUCLEOTIDE SEQUENCE [LARGE SCALE GENOMIC DNA]</scope>
    <source>
        <strain evidence="6 7">SS1013</strain>
    </source>
</reference>
<dbReference type="SUPFAM" id="SSF63965">
    <property type="entry name" value="Precorrin-8X methylmutase CbiC/CobH"/>
    <property type="match status" value="1"/>
</dbReference>
<dbReference type="EC" id="5.4.99.61" evidence="6"/>
<dbReference type="EMBL" id="FIJK01000003">
    <property type="protein sequence ID" value="CYW01234.1"/>
    <property type="molecule type" value="Genomic_DNA"/>
</dbReference>
<protein>
    <submittedName>
        <fullName evidence="6">Cobalt-precorrin-8X methylmutase</fullName>
        <ecNumber evidence="6">5.4.1.-</ecNumber>
        <ecNumber evidence="6">5.4.99.61</ecNumber>
    </submittedName>
</protein>
<organism evidence="6 7">
    <name type="scientific">Streptococcus suis</name>
    <dbReference type="NCBI Taxonomy" id="1307"/>
    <lineage>
        <taxon>Bacteria</taxon>
        <taxon>Bacillati</taxon>
        <taxon>Bacillota</taxon>
        <taxon>Bacilli</taxon>
        <taxon>Lactobacillales</taxon>
        <taxon>Streptococcaceae</taxon>
        <taxon>Streptococcus</taxon>
    </lineage>
</organism>
<dbReference type="InterPro" id="IPR036588">
    <property type="entry name" value="CobH/CbiC_sf"/>
</dbReference>
<evidence type="ECO:0000259" key="5">
    <source>
        <dbReference type="Pfam" id="PF02570"/>
    </source>
</evidence>
<comment type="similarity">
    <text evidence="2">Belongs to the CobH/CbiC family.</text>
</comment>
<gene>
    <name evidence="6" type="primary">cbiC_2</name>
    <name evidence="6" type="ORF">ERS132539_00234</name>
</gene>
<dbReference type="RefSeq" id="WP_044766528.1">
    <property type="nucleotide sequence ID" value="NZ_CEIH01000020.1"/>
</dbReference>
<accession>A0A0Z8M2I0</accession>
<dbReference type="Gene3D" id="3.40.50.10230">
    <property type="entry name" value="Cobalamin biosynthesis CobH/CbiC, precorrin-8X methylmutase"/>
    <property type="match status" value="1"/>
</dbReference>
<dbReference type="EC" id="5.4.1.-" evidence="6"/>
<dbReference type="InterPro" id="IPR003722">
    <property type="entry name" value="Cbl_synth_CobH/CbiC"/>
</dbReference>
<proteinExistence type="inferred from homology"/>
<dbReference type="Pfam" id="PF02570">
    <property type="entry name" value="CbiC"/>
    <property type="match status" value="1"/>
</dbReference>
<dbReference type="Proteomes" id="UP000069526">
    <property type="component" value="Unassembled WGS sequence"/>
</dbReference>
<dbReference type="GO" id="GO:0009236">
    <property type="term" value="P:cobalamin biosynthetic process"/>
    <property type="evidence" value="ECO:0007669"/>
    <property type="project" value="UniProtKB-UniPathway"/>
</dbReference>
<evidence type="ECO:0000256" key="1">
    <source>
        <dbReference type="ARBA" id="ARBA00004953"/>
    </source>
</evidence>
<dbReference type="PANTHER" id="PTHR43588">
    <property type="entry name" value="COBALT-PRECORRIN-8 METHYLMUTASE"/>
    <property type="match status" value="1"/>
</dbReference>
<feature type="domain" description="Cobalamin biosynthesis precorrin-8X methylmutase CobH/CbiC" evidence="5">
    <location>
        <begin position="10"/>
        <end position="208"/>
    </location>
</feature>
<keyword evidence="3" id="KW-0169">Cobalamin biosynthesis</keyword>
<evidence type="ECO:0000256" key="2">
    <source>
        <dbReference type="ARBA" id="ARBA00009774"/>
    </source>
</evidence>
<keyword evidence="4 6" id="KW-0413">Isomerase</keyword>